<evidence type="ECO:0000313" key="8">
    <source>
        <dbReference type="EMBL" id="SVA64971.1"/>
    </source>
</evidence>
<dbReference type="Gene3D" id="3.40.50.300">
    <property type="entry name" value="P-loop containing nucleotide triphosphate hydrolases"/>
    <property type="match status" value="1"/>
</dbReference>
<dbReference type="InterPro" id="IPR008995">
    <property type="entry name" value="Mo/tungstate-bd_C_term_dom"/>
</dbReference>
<dbReference type="InterPro" id="IPR003593">
    <property type="entry name" value="AAA+_ATPase"/>
</dbReference>
<dbReference type="SUPFAM" id="SSF50331">
    <property type="entry name" value="MOP-like"/>
    <property type="match status" value="1"/>
</dbReference>
<dbReference type="InterPro" id="IPR003439">
    <property type="entry name" value="ABC_transporter-like_ATP-bd"/>
</dbReference>
<evidence type="ECO:0000256" key="5">
    <source>
        <dbReference type="ARBA" id="ARBA00022967"/>
    </source>
</evidence>
<dbReference type="GO" id="GO:0043190">
    <property type="term" value="C:ATP-binding cassette (ABC) transporter complex"/>
    <property type="evidence" value="ECO:0007669"/>
    <property type="project" value="InterPro"/>
</dbReference>
<dbReference type="Pfam" id="PF08402">
    <property type="entry name" value="TOBE_2"/>
    <property type="match status" value="1"/>
</dbReference>
<dbReference type="SMART" id="SM00382">
    <property type="entry name" value="AAA"/>
    <property type="match status" value="1"/>
</dbReference>
<sequence>MATVLELRNLTKKFAGDVTAVNNISMSIEGGEFVTLLGPSGCGKTTMLRMIGGFEYPDAGSVVLDGVDITDTPPYERPVNMMFQDYALFPHMTVESNIGYGLRITGIESRQVQHKVGEMLELIDLPGMQNRLPSELSNGQRQRVALARALIRKPKILLLDEPMSALDAKLRQSMQIELLSLHKKIGITFLMVTHDQTEAMVMSDRITVIRDGAIEQIGTPNELYDHPVTPYVADFLGQSNMIPTVVQRNTADRLIAKVGCNELDVTDATVVGTIDNNVTLCIRPERIRLLDDSSEVDIGMEVINGVVAQVLYSGNSLHFTISLDNNLTINVHYPLNTVLNSSLIAGIGDAVRCGVASATISIFPR</sequence>
<proteinExistence type="predicted"/>
<dbReference type="InterPro" id="IPR050093">
    <property type="entry name" value="ABC_SmlMolc_Importer"/>
</dbReference>
<evidence type="ECO:0000256" key="2">
    <source>
        <dbReference type="ARBA" id="ARBA00022475"/>
    </source>
</evidence>
<dbReference type="InterPro" id="IPR005893">
    <property type="entry name" value="PotA-like"/>
</dbReference>
<keyword evidence="5" id="KW-1278">Translocase</keyword>
<dbReference type="GO" id="GO:0005524">
    <property type="term" value="F:ATP binding"/>
    <property type="evidence" value="ECO:0007669"/>
    <property type="project" value="UniProtKB-KW"/>
</dbReference>
<keyword evidence="3" id="KW-0547">Nucleotide-binding</keyword>
<dbReference type="PANTHER" id="PTHR42781:SF4">
    <property type="entry name" value="SPERMIDINE_PUTRESCINE IMPORT ATP-BINDING PROTEIN POTA"/>
    <property type="match status" value="1"/>
</dbReference>
<dbReference type="Gene3D" id="2.40.50.100">
    <property type="match status" value="1"/>
</dbReference>
<dbReference type="AlphaFoldDB" id="A0A381XKI1"/>
<dbReference type="SUPFAM" id="SSF52540">
    <property type="entry name" value="P-loop containing nucleoside triphosphate hydrolases"/>
    <property type="match status" value="1"/>
</dbReference>
<reference evidence="8" key="1">
    <citation type="submission" date="2018-05" db="EMBL/GenBank/DDBJ databases">
        <authorList>
            <person name="Lanie J.A."/>
            <person name="Ng W.-L."/>
            <person name="Kazmierczak K.M."/>
            <person name="Andrzejewski T.M."/>
            <person name="Davidsen T.M."/>
            <person name="Wayne K.J."/>
            <person name="Tettelin H."/>
            <person name="Glass J.I."/>
            <person name="Rusch D."/>
            <person name="Podicherti R."/>
            <person name="Tsui H.-C.T."/>
            <person name="Winkler M.E."/>
        </authorList>
    </citation>
    <scope>NUCLEOTIDE SEQUENCE</scope>
</reference>
<keyword evidence="1" id="KW-0813">Transport</keyword>
<keyword evidence="6" id="KW-0472">Membrane</keyword>
<gene>
    <name evidence="8" type="ORF">METZ01_LOCUS117825</name>
</gene>
<evidence type="ECO:0000256" key="6">
    <source>
        <dbReference type="ARBA" id="ARBA00023136"/>
    </source>
</evidence>
<dbReference type="InterPro" id="IPR027417">
    <property type="entry name" value="P-loop_NTPase"/>
</dbReference>
<evidence type="ECO:0000256" key="1">
    <source>
        <dbReference type="ARBA" id="ARBA00022448"/>
    </source>
</evidence>
<dbReference type="PANTHER" id="PTHR42781">
    <property type="entry name" value="SPERMIDINE/PUTRESCINE IMPORT ATP-BINDING PROTEIN POTA"/>
    <property type="match status" value="1"/>
</dbReference>
<keyword evidence="4" id="KW-0067">ATP-binding</keyword>
<dbReference type="InterPro" id="IPR013611">
    <property type="entry name" value="Transp-assoc_OB_typ2"/>
</dbReference>
<accession>A0A381XKI1</accession>
<dbReference type="PROSITE" id="PS50893">
    <property type="entry name" value="ABC_TRANSPORTER_2"/>
    <property type="match status" value="1"/>
</dbReference>
<dbReference type="NCBIfam" id="TIGR01187">
    <property type="entry name" value="potA"/>
    <property type="match status" value="1"/>
</dbReference>
<dbReference type="GO" id="GO:0016887">
    <property type="term" value="F:ATP hydrolysis activity"/>
    <property type="evidence" value="ECO:0007669"/>
    <property type="project" value="InterPro"/>
</dbReference>
<evidence type="ECO:0000256" key="4">
    <source>
        <dbReference type="ARBA" id="ARBA00022840"/>
    </source>
</evidence>
<feature type="domain" description="ABC transporter" evidence="7">
    <location>
        <begin position="5"/>
        <end position="236"/>
    </location>
</feature>
<organism evidence="8">
    <name type="scientific">marine metagenome</name>
    <dbReference type="NCBI Taxonomy" id="408172"/>
    <lineage>
        <taxon>unclassified sequences</taxon>
        <taxon>metagenomes</taxon>
        <taxon>ecological metagenomes</taxon>
    </lineage>
</organism>
<name>A0A381XKI1_9ZZZZ</name>
<dbReference type="EMBL" id="UINC01015427">
    <property type="protein sequence ID" value="SVA64971.1"/>
    <property type="molecule type" value="Genomic_DNA"/>
</dbReference>
<keyword evidence="2" id="KW-1003">Cell membrane</keyword>
<evidence type="ECO:0000259" key="7">
    <source>
        <dbReference type="PROSITE" id="PS50893"/>
    </source>
</evidence>
<dbReference type="Pfam" id="PF00005">
    <property type="entry name" value="ABC_tran"/>
    <property type="match status" value="1"/>
</dbReference>
<dbReference type="GO" id="GO:0015417">
    <property type="term" value="F:ABC-type polyamine transporter activity"/>
    <property type="evidence" value="ECO:0007669"/>
    <property type="project" value="InterPro"/>
</dbReference>
<protein>
    <recommendedName>
        <fullName evidence="7">ABC transporter domain-containing protein</fullName>
    </recommendedName>
</protein>
<dbReference type="FunFam" id="3.40.50.300:FF:000133">
    <property type="entry name" value="Spermidine/putrescine import ATP-binding protein PotA"/>
    <property type="match status" value="1"/>
</dbReference>
<evidence type="ECO:0000256" key="3">
    <source>
        <dbReference type="ARBA" id="ARBA00022741"/>
    </source>
</evidence>